<keyword evidence="3" id="KW-1185">Reference proteome</keyword>
<evidence type="ECO:0000313" key="3">
    <source>
        <dbReference type="Proteomes" id="UP000324550"/>
    </source>
</evidence>
<dbReference type="RefSeq" id="WP_148455504.1">
    <property type="nucleotide sequence ID" value="NZ_VSFC01000049.1"/>
</dbReference>
<feature type="signal peptide" evidence="1">
    <location>
        <begin position="1"/>
        <end position="19"/>
    </location>
</feature>
<sequence length="281" mass="31228">MKKILLCIAVVALSFNLNAQVVTPQPSPLSKVEQKVGLTDVTLEYSRPGVKGRTIFGDLVPFGKKWRTGANKNTIVTFSDNVTILDQLVKAGSYAIYAIPGKEVWEIIFYSETENWGLPEEWSDKNIAAIVNADVHEIPFNVETFTIDINQITNTSAALEIIWEKTYVAVPFSVPTDEIVLASINEALNGTPKANDYYAAAVYYFQEGKDIKQAKEWIDKAISMSEKPAFWQLRQQSLIYAKTGDTKGAIAIAEKSLAAAKEAGNEDYVKMNMDSIKEWSN</sequence>
<gene>
    <name evidence="2" type="ORF">FVF61_09040</name>
</gene>
<evidence type="ECO:0000313" key="2">
    <source>
        <dbReference type="EMBL" id="TYA54353.1"/>
    </source>
</evidence>
<name>A0A5D0G5L2_9FLAO</name>
<evidence type="ECO:0000256" key="1">
    <source>
        <dbReference type="SAM" id="SignalP"/>
    </source>
</evidence>
<organism evidence="2 3">
    <name type="scientific">Formosa maritima</name>
    <dbReference type="NCBI Taxonomy" id="2592046"/>
    <lineage>
        <taxon>Bacteria</taxon>
        <taxon>Pseudomonadati</taxon>
        <taxon>Bacteroidota</taxon>
        <taxon>Flavobacteriia</taxon>
        <taxon>Flavobacteriales</taxon>
        <taxon>Flavobacteriaceae</taxon>
        <taxon>Formosa</taxon>
    </lineage>
</organism>
<dbReference type="OrthoDB" id="187854at2"/>
<dbReference type="AlphaFoldDB" id="A0A5D0G5L2"/>
<comment type="caution">
    <text evidence="2">The sequence shown here is derived from an EMBL/GenBank/DDBJ whole genome shotgun (WGS) entry which is preliminary data.</text>
</comment>
<reference evidence="2 3" key="1">
    <citation type="submission" date="2019-08" db="EMBL/GenBank/DDBJ databases">
        <title>Formosa sediminis sp. nov., isolated from marine sediment.</title>
        <authorList>
            <person name="Cao W.R."/>
        </authorList>
    </citation>
    <scope>NUCLEOTIDE SEQUENCE [LARGE SCALE GENOMIC DNA]</scope>
    <source>
        <strain evidence="2 3">1494</strain>
    </source>
</reference>
<dbReference type="EMBL" id="VSFC01000049">
    <property type="protein sequence ID" value="TYA54353.1"/>
    <property type="molecule type" value="Genomic_DNA"/>
</dbReference>
<dbReference type="InterPro" id="IPR021314">
    <property type="entry name" value="DUF2911"/>
</dbReference>
<protein>
    <submittedName>
        <fullName evidence="2">DUF2911 domain-containing protein</fullName>
    </submittedName>
</protein>
<dbReference type="SUPFAM" id="SSF48452">
    <property type="entry name" value="TPR-like"/>
    <property type="match status" value="1"/>
</dbReference>
<dbReference type="Pfam" id="PF11138">
    <property type="entry name" value="DUF2911"/>
    <property type="match status" value="1"/>
</dbReference>
<dbReference type="Proteomes" id="UP000324550">
    <property type="component" value="Unassembled WGS sequence"/>
</dbReference>
<proteinExistence type="predicted"/>
<dbReference type="InterPro" id="IPR011990">
    <property type="entry name" value="TPR-like_helical_dom_sf"/>
</dbReference>
<feature type="chain" id="PRO_5022820918" evidence="1">
    <location>
        <begin position="20"/>
        <end position="281"/>
    </location>
</feature>
<accession>A0A5D0G5L2</accession>
<keyword evidence="1" id="KW-0732">Signal</keyword>